<accession>A0A087Y552</accession>
<evidence type="ECO:0000256" key="6">
    <source>
        <dbReference type="SAM" id="Coils"/>
    </source>
</evidence>
<organism evidence="10 11">
    <name type="scientific">Poecilia formosa</name>
    <name type="common">Amazon molly</name>
    <name type="synonym">Limia formosa</name>
    <dbReference type="NCBI Taxonomy" id="48698"/>
    <lineage>
        <taxon>Eukaryota</taxon>
        <taxon>Metazoa</taxon>
        <taxon>Chordata</taxon>
        <taxon>Craniata</taxon>
        <taxon>Vertebrata</taxon>
        <taxon>Euteleostomi</taxon>
        <taxon>Actinopterygii</taxon>
        <taxon>Neopterygii</taxon>
        <taxon>Teleostei</taxon>
        <taxon>Neoteleostei</taxon>
        <taxon>Acanthomorphata</taxon>
        <taxon>Ovalentaria</taxon>
        <taxon>Atherinomorphae</taxon>
        <taxon>Cyprinodontiformes</taxon>
        <taxon>Poeciliidae</taxon>
        <taxon>Poeciliinae</taxon>
        <taxon>Poecilia</taxon>
    </lineage>
</organism>
<dbReference type="GO" id="GO:0032391">
    <property type="term" value="C:photoreceptor connecting cilium"/>
    <property type="evidence" value="ECO:0007669"/>
    <property type="project" value="TreeGrafter"/>
</dbReference>
<dbReference type="Pfam" id="PF18111">
    <property type="entry name" value="RPGR1_C"/>
    <property type="match status" value="1"/>
</dbReference>
<keyword evidence="3 6" id="KW-0175">Coiled coil</keyword>
<protein>
    <submittedName>
        <fullName evidence="10">RPGRIP1 like</fullName>
    </submittedName>
</protein>
<dbReference type="SUPFAM" id="SSF49562">
    <property type="entry name" value="C2 domain (Calcium/lipid-binding domain, CaLB)"/>
    <property type="match status" value="2"/>
</dbReference>
<keyword evidence="8" id="KW-0472">Membrane</keyword>
<reference evidence="10" key="3">
    <citation type="submission" date="2025-09" db="UniProtKB">
        <authorList>
            <consortium name="Ensembl"/>
        </authorList>
    </citation>
    <scope>IDENTIFICATION</scope>
</reference>
<feature type="coiled-coil region" evidence="6">
    <location>
        <begin position="48"/>
        <end position="79"/>
    </location>
</feature>
<dbReference type="eggNOG" id="ENOG502QSQG">
    <property type="taxonomic scope" value="Eukaryota"/>
</dbReference>
<dbReference type="PANTHER" id="PTHR14240">
    <property type="entry name" value="RETINITIS PIGMENTOSA GTPASE REGULATOR-INTERACTING PROTEIN"/>
    <property type="match status" value="1"/>
</dbReference>
<evidence type="ECO:0000256" key="3">
    <source>
        <dbReference type="ARBA" id="ARBA00023054"/>
    </source>
</evidence>
<dbReference type="InterPro" id="IPR021656">
    <property type="entry name" value="C2-C2_1"/>
</dbReference>
<dbReference type="Ensembl" id="ENSPFOT00000013173.1">
    <property type="protein sequence ID" value="ENSPFOP00000013155.1"/>
    <property type="gene ID" value="ENSPFOG00000013083.1"/>
</dbReference>
<comment type="subcellular location">
    <subcellularLocation>
        <location evidence="1">Cell projection</location>
        <location evidence="1">Cilium</location>
    </subcellularLocation>
</comment>
<dbReference type="InterPro" id="IPR000008">
    <property type="entry name" value="C2_dom"/>
</dbReference>
<keyword evidence="8" id="KW-1133">Transmembrane helix</keyword>
<feature type="coiled-coil region" evidence="6">
    <location>
        <begin position="108"/>
        <end position="142"/>
    </location>
</feature>
<evidence type="ECO:0000256" key="5">
    <source>
        <dbReference type="ARBA" id="ARBA00023273"/>
    </source>
</evidence>
<dbReference type="InterPro" id="IPR041091">
    <property type="entry name" value="RPGRIP1_C"/>
</dbReference>
<reference evidence="10" key="2">
    <citation type="submission" date="2025-08" db="UniProtKB">
        <authorList>
            <consortium name="Ensembl"/>
        </authorList>
    </citation>
    <scope>IDENTIFICATION</scope>
</reference>
<dbReference type="SMART" id="SM00239">
    <property type="entry name" value="C2"/>
    <property type="match status" value="1"/>
</dbReference>
<feature type="coiled-coil region" evidence="6">
    <location>
        <begin position="205"/>
        <end position="358"/>
    </location>
</feature>
<evidence type="ECO:0000256" key="4">
    <source>
        <dbReference type="ARBA" id="ARBA00023069"/>
    </source>
</evidence>
<evidence type="ECO:0000256" key="1">
    <source>
        <dbReference type="ARBA" id="ARBA00004138"/>
    </source>
</evidence>
<feature type="coiled-coil region" evidence="6">
    <location>
        <begin position="485"/>
        <end position="555"/>
    </location>
</feature>
<dbReference type="GO" id="GO:0046548">
    <property type="term" value="P:retinal rod cell development"/>
    <property type="evidence" value="ECO:0007669"/>
    <property type="project" value="TreeGrafter"/>
</dbReference>
<reference evidence="11" key="1">
    <citation type="submission" date="2013-10" db="EMBL/GenBank/DDBJ databases">
        <authorList>
            <person name="Schartl M."/>
            <person name="Warren W."/>
        </authorList>
    </citation>
    <scope>NUCLEOTIDE SEQUENCE [LARGE SCALE GENOMIC DNA]</scope>
    <source>
        <strain evidence="11">female</strain>
    </source>
</reference>
<evidence type="ECO:0000313" key="10">
    <source>
        <dbReference type="Ensembl" id="ENSPFOP00000013155.1"/>
    </source>
</evidence>
<sequence length="1297" mass="148141">MSYVLDETASDLPVRDMTINLSRLTAAPQNLSVHQHALEKQNIGKMSRDELEDRYLRLLEETLQQKQQLHKQNDKIKKLGTKLMKLVKDRGRMERMATGAAAPTRFRDVEMEEMVEELQEKVRALQGEKEGLKQRLLVAKQQILNSYSRRQTQYEHVPSRVNSGLKKLRDDASSQSPARPRSRRSLEGGRRPPTGQIPRYGHNLLEEARAEIRNLENVVESQRRSMEELEKASEDLLLLARQQQSSTLKSQVSSNVSMIKLQKQLADRSNTMTELENRYRLLQEAQRTMKASNDAAMAKVDELTAQLKAERMKNLELDKQLQTVNVTKILVEQLQERIGDLEQERELLKESNKKLLNSAFDVSQQQKWHLQEQQLKLQIVQLETALKADLVDKNEILDRIKSERDKNEQLTEENQKLQLQFLEQKQQVEKLNERLKLQSREKDYTTGELTEALLLIKKQRCERSGDLAFLVDVDEDGSGAQQSYIRELRAAHAETIQELEKTRNLLNMESQISKDYKVELEAALQKMNSDKVGFEQKLERQIQLLDARAAKISKLEGQLRDIAYGTKSFPFKPDLTAEDEVEFSDEDVHLDRGENLLELQIVGASLSPPALQALGDAEPSTFCTYSFYLFETHATPVATGRSPTYGFTSKYVMNTDEHLVEYLRRCPVKVELHQALGVDWRTVATAQLRLQQLLEQQGKVYGSIPLVGIHEDARSFGSLEYWLRLKNPITETTSGDNRDKMKAGDQPQVIYSSFVFLLSFIFLTQPPTGARRNELLIFVQRCRGLWSRSSGSPSPYVVYKFFNFPDYPTATVDDSGEPEFNDLKSYSVLMDDVLDRFLKTEGLQFYVFDYKEEQLDAYLGKTRVPLLSLTRGQEVSGMFELADPSGKPAGSLEVTLRWKSAYSPSVGITRAAEEHRLFPEHHAGEPVDPHQEQVVLPTIRGQKTLERDGSGAKRVTFVDVTPEEEKVLCIKMVFMFLSQFNKWSSAESVPEKLKTTFSPEVQVAPKAPHRTAEEGDDEEEESHVSEGQLVQGAQPYSDDSDISEEIIEDVEEAPAAAEPQGASDSDDCIVQGQATRRKVSERHMIFWTYNCLNITVSLLHVLLIIFKNVTHNIFLHFISQLSIKVHRFLCERVRVEVVSLSLTPESRLARDDTVVRLFVEYNFLDLPTEETPLSLPKPPLGRSINFNYSKVIPVDAENNAARRRLLKEVLQGRNAQMERIRFTVVSEPPEEEEQERECEDVGVAYLRIPEILEKRADMMEASLTVLDVEDSSQVVGQLTVSMEGFQAMRAIMEDQDL</sequence>
<feature type="domain" description="C2" evidence="9">
    <location>
        <begin position="755"/>
        <end position="879"/>
    </location>
</feature>
<feature type="coiled-coil region" evidence="6">
    <location>
        <begin position="393"/>
        <end position="441"/>
    </location>
</feature>
<dbReference type="InterPro" id="IPR035892">
    <property type="entry name" value="C2_domain_sf"/>
</dbReference>
<dbReference type="GO" id="GO:0005856">
    <property type="term" value="C:cytoskeleton"/>
    <property type="evidence" value="ECO:0007669"/>
    <property type="project" value="UniProtKB-ARBA"/>
</dbReference>
<dbReference type="Pfam" id="PF11618">
    <property type="entry name" value="C2-C2_1"/>
    <property type="match status" value="1"/>
</dbReference>
<comment type="similarity">
    <text evidence="2">Belongs to the RPGRIP1 family.</text>
</comment>
<evidence type="ECO:0000256" key="8">
    <source>
        <dbReference type="SAM" id="Phobius"/>
    </source>
</evidence>
<keyword evidence="4" id="KW-0969">Cilium</keyword>
<dbReference type="CDD" id="cd00030">
    <property type="entry name" value="C2"/>
    <property type="match status" value="1"/>
</dbReference>
<dbReference type="EMBL" id="AYCK01011935">
    <property type="status" value="NOT_ANNOTATED_CDS"/>
    <property type="molecule type" value="Genomic_DNA"/>
</dbReference>
<evidence type="ECO:0000256" key="7">
    <source>
        <dbReference type="SAM" id="MobiDB-lite"/>
    </source>
</evidence>
<name>A0A087Y552_POEFO</name>
<feature type="transmembrane region" description="Helical" evidence="8">
    <location>
        <begin position="1086"/>
        <end position="1106"/>
    </location>
</feature>
<dbReference type="GO" id="GO:0009880">
    <property type="term" value="P:embryonic pattern specification"/>
    <property type="evidence" value="ECO:0007669"/>
    <property type="project" value="Ensembl"/>
</dbReference>
<dbReference type="GO" id="GO:1905515">
    <property type="term" value="P:non-motile cilium assembly"/>
    <property type="evidence" value="ECO:0007669"/>
    <property type="project" value="TreeGrafter"/>
</dbReference>
<dbReference type="Gene3D" id="2.60.40.150">
    <property type="entry name" value="C2 domain"/>
    <property type="match status" value="3"/>
</dbReference>
<evidence type="ECO:0000256" key="2">
    <source>
        <dbReference type="ARBA" id="ARBA00006042"/>
    </source>
</evidence>
<evidence type="ECO:0000313" key="11">
    <source>
        <dbReference type="Proteomes" id="UP000028760"/>
    </source>
</evidence>
<dbReference type="GeneTree" id="ENSGT00520000055620"/>
<keyword evidence="8" id="KW-0812">Transmembrane</keyword>
<dbReference type="Pfam" id="PF00168">
    <property type="entry name" value="C2"/>
    <property type="match status" value="1"/>
</dbReference>
<dbReference type="OMA" id="HMERIRF"/>
<dbReference type="PROSITE" id="PS50004">
    <property type="entry name" value="C2"/>
    <property type="match status" value="1"/>
</dbReference>
<evidence type="ECO:0000259" key="9">
    <source>
        <dbReference type="PROSITE" id="PS50004"/>
    </source>
</evidence>
<dbReference type="InterPro" id="IPR031139">
    <property type="entry name" value="RPGRIP1_fam"/>
</dbReference>
<keyword evidence="11" id="KW-1185">Reference proteome</keyword>
<dbReference type="PANTHER" id="PTHR14240:SF1">
    <property type="entry name" value="PROTEIN FANTOM-RELATED"/>
    <property type="match status" value="1"/>
</dbReference>
<keyword evidence="5" id="KW-0966">Cell projection</keyword>
<proteinExistence type="inferred from homology"/>
<feature type="region of interest" description="Disordered" evidence="7">
    <location>
        <begin position="996"/>
        <end position="1037"/>
    </location>
</feature>
<feature type="region of interest" description="Disordered" evidence="7">
    <location>
        <begin position="150"/>
        <end position="201"/>
    </location>
</feature>
<dbReference type="Proteomes" id="UP000028760">
    <property type="component" value="Unassembled WGS sequence"/>
</dbReference>
<dbReference type="STRING" id="48698.ENSPFOP00000013155"/>